<organism evidence="2 3">
    <name type="scientific">Pelotomaculum propionicicum</name>
    <dbReference type="NCBI Taxonomy" id="258475"/>
    <lineage>
        <taxon>Bacteria</taxon>
        <taxon>Bacillati</taxon>
        <taxon>Bacillota</taxon>
        <taxon>Clostridia</taxon>
        <taxon>Eubacteriales</taxon>
        <taxon>Desulfotomaculaceae</taxon>
        <taxon>Pelotomaculum</taxon>
    </lineage>
</organism>
<dbReference type="RefSeq" id="WP_134213139.1">
    <property type="nucleotide sequence ID" value="NZ_QFFZ01000010.1"/>
</dbReference>
<dbReference type="SUPFAM" id="SSF56281">
    <property type="entry name" value="Metallo-hydrolase/oxidoreductase"/>
    <property type="match status" value="1"/>
</dbReference>
<protein>
    <submittedName>
        <fullName evidence="2">Hydroxyacylglutathione hydrolase GloB</fullName>
        <ecNumber evidence="2">3.1.2.6</ecNumber>
    </submittedName>
</protein>
<evidence type="ECO:0000259" key="1">
    <source>
        <dbReference type="SMART" id="SM00849"/>
    </source>
</evidence>
<keyword evidence="2" id="KW-0378">Hydrolase</keyword>
<dbReference type="Proteomes" id="UP000297597">
    <property type="component" value="Unassembled WGS sequence"/>
</dbReference>
<keyword evidence="3" id="KW-1185">Reference proteome</keyword>
<accession>A0A4Y7RSC0</accession>
<dbReference type="InterPro" id="IPR050855">
    <property type="entry name" value="NDM-1-like"/>
</dbReference>
<dbReference type="PANTHER" id="PTHR42951:SF4">
    <property type="entry name" value="ACYL-COENZYME A THIOESTERASE MBLAC2"/>
    <property type="match status" value="1"/>
</dbReference>
<dbReference type="OrthoDB" id="9761531at2"/>
<comment type="caution">
    <text evidence="2">The sequence shown here is derived from an EMBL/GenBank/DDBJ whole genome shotgun (WGS) entry which is preliminary data.</text>
</comment>
<dbReference type="AlphaFoldDB" id="A0A4Y7RSC0"/>
<dbReference type="InterPro" id="IPR001279">
    <property type="entry name" value="Metallo-B-lactamas"/>
</dbReference>
<dbReference type="Gene3D" id="3.60.15.10">
    <property type="entry name" value="Ribonuclease Z/Hydroxyacylglutathione hydrolase-like"/>
    <property type="match status" value="1"/>
</dbReference>
<sequence length="199" mass="22053">MKVISLRCNSKIYCCNSYLVLGSWNRLEDVNTLVDIGPDGYIIEEIGKSSTGVGKKPVEQVVLTHGHFDHAGGLKYIIEKYQPVVYAFTRTEGVSRIVSDGQVLRLGDRDFEVIHTPGHSNDSICLYCAEDKTLFSGDTPLRIRTPGGSYSWEFVKSLEKIAGRAVEVIFSGHDGRITENTSEIILETLVNVKKSQIVS</sequence>
<dbReference type="EMBL" id="QFFZ01000010">
    <property type="protein sequence ID" value="TEB11898.1"/>
    <property type="molecule type" value="Genomic_DNA"/>
</dbReference>
<dbReference type="EC" id="3.1.2.6" evidence="2"/>
<dbReference type="InterPro" id="IPR036866">
    <property type="entry name" value="RibonucZ/Hydroxyglut_hydro"/>
</dbReference>
<dbReference type="SMART" id="SM00849">
    <property type="entry name" value="Lactamase_B"/>
    <property type="match status" value="1"/>
</dbReference>
<dbReference type="Pfam" id="PF00753">
    <property type="entry name" value="Lactamase_B"/>
    <property type="match status" value="1"/>
</dbReference>
<proteinExistence type="predicted"/>
<name>A0A4Y7RSC0_9FIRM</name>
<gene>
    <name evidence="2" type="primary">gloB_1</name>
    <name evidence="2" type="ORF">Pmgp_01265</name>
</gene>
<feature type="domain" description="Metallo-beta-lactamase" evidence="1">
    <location>
        <begin position="14"/>
        <end position="173"/>
    </location>
</feature>
<reference evidence="2 3" key="1">
    <citation type="journal article" date="2018" name="Environ. Microbiol.">
        <title>Novel energy conservation strategies and behaviour of Pelotomaculum schinkii driving syntrophic propionate catabolism.</title>
        <authorList>
            <person name="Hidalgo-Ahumada C.A.P."/>
            <person name="Nobu M.K."/>
            <person name="Narihiro T."/>
            <person name="Tamaki H."/>
            <person name="Liu W.T."/>
            <person name="Kamagata Y."/>
            <person name="Stams A.J.M."/>
            <person name="Imachi H."/>
            <person name="Sousa D.Z."/>
        </authorList>
    </citation>
    <scope>NUCLEOTIDE SEQUENCE [LARGE SCALE GENOMIC DNA]</scope>
    <source>
        <strain evidence="2 3">MGP</strain>
    </source>
</reference>
<evidence type="ECO:0000313" key="3">
    <source>
        <dbReference type="Proteomes" id="UP000297597"/>
    </source>
</evidence>
<dbReference type="GO" id="GO:0004416">
    <property type="term" value="F:hydroxyacylglutathione hydrolase activity"/>
    <property type="evidence" value="ECO:0007669"/>
    <property type="project" value="UniProtKB-EC"/>
</dbReference>
<evidence type="ECO:0000313" key="2">
    <source>
        <dbReference type="EMBL" id="TEB11898.1"/>
    </source>
</evidence>
<dbReference type="PANTHER" id="PTHR42951">
    <property type="entry name" value="METALLO-BETA-LACTAMASE DOMAIN-CONTAINING"/>
    <property type="match status" value="1"/>
</dbReference>